<feature type="domain" description="Protein kinase" evidence="12">
    <location>
        <begin position="43"/>
        <end position="226"/>
    </location>
</feature>
<dbReference type="Gene3D" id="1.10.510.10">
    <property type="entry name" value="Transferase(Phosphotransferase) domain 1"/>
    <property type="match status" value="1"/>
</dbReference>
<name>A0ABQ9P178_9PEZI</name>
<comment type="catalytic activity">
    <reaction evidence="9">
        <text>L-threonyl-[protein] + ATP = O-phospho-L-threonyl-[protein] + ADP + H(+)</text>
        <dbReference type="Rhea" id="RHEA:46608"/>
        <dbReference type="Rhea" id="RHEA-COMP:11060"/>
        <dbReference type="Rhea" id="RHEA-COMP:11605"/>
        <dbReference type="ChEBI" id="CHEBI:15378"/>
        <dbReference type="ChEBI" id="CHEBI:30013"/>
        <dbReference type="ChEBI" id="CHEBI:30616"/>
        <dbReference type="ChEBI" id="CHEBI:61977"/>
        <dbReference type="ChEBI" id="CHEBI:456216"/>
        <dbReference type="EC" id="2.7.11.1"/>
    </reaction>
</comment>
<evidence type="ECO:0000256" key="4">
    <source>
        <dbReference type="ARBA" id="ARBA00022679"/>
    </source>
</evidence>
<evidence type="ECO:0000259" key="12">
    <source>
        <dbReference type="PROSITE" id="PS50011"/>
    </source>
</evidence>
<comment type="subcellular location">
    <subcellularLocation>
        <location evidence="1">Preautophagosomal structure membrane</location>
        <topology evidence="1">Peripheral membrane protein</topology>
    </subcellularLocation>
</comment>
<feature type="compositionally biased region" description="Polar residues" evidence="11">
    <location>
        <begin position="213"/>
        <end position="226"/>
    </location>
</feature>
<dbReference type="SUPFAM" id="SSF56112">
    <property type="entry name" value="Protein kinase-like (PK-like)"/>
    <property type="match status" value="1"/>
</dbReference>
<comment type="caution">
    <text evidence="13">The sequence shown here is derived from an EMBL/GenBank/DDBJ whole genome shotgun (WGS) entry which is preliminary data.</text>
</comment>
<keyword evidence="7" id="KW-0067">ATP-binding</keyword>
<evidence type="ECO:0000313" key="14">
    <source>
        <dbReference type="Proteomes" id="UP001172684"/>
    </source>
</evidence>
<sequence length="226" mass="25823">MDDESLNRFRLEATVLPKHTVHTTYKLNRQHGPLREPVETTWTQQKKNIGHGAFGQVHLESCVKKDSLGREISQLRAVKKIFKNQMLARNIDYKRELAALVRLSIPEYKEQQIFVDFHGWFETPEALFIAMEYFELGDLSRYVGEDITELDAVEVANNLLFGLKIMHSEGFTHRDLKPQVTPLPESLPPKSGSKLGRLYRTYSFGKNGHSRPTGASLSETLVSPNE</sequence>
<dbReference type="InterPro" id="IPR000719">
    <property type="entry name" value="Prot_kinase_dom"/>
</dbReference>
<evidence type="ECO:0000256" key="2">
    <source>
        <dbReference type="ARBA" id="ARBA00012513"/>
    </source>
</evidence>
<evidence type="ECO:0000313" key="13">
    <source>
        <dbReference type="EMBL" id="KAJ9668330.1"/>
    </source>
</evidence>
<comment type="catalytic activity">
    <reaction evidence="10">
        <text>L-seryl-[protein] + ATP = O-phospho-L-seryl-[protein] + ADP + H(+)</text>
        <dbReference type="Rhea" id="RHEA:17989"/>
        <dbReference type="Rhea" id="RHEA-COMP:9863"/>
        <dbReference type="Rhea" id="RHEA-COMP:11604"/>
        <dbReference type="ChEBI" id="CHEBI:15378"/>
        <dbReference type="ChEBI" id="CHEBI:29999"/>
        <dbReference type="ChEBI" id="CHEBI:30616"/>
        <dbReference type="ChEBI" id="CHEBI:83421"/>
        <dbReference type="ChEBI" id="CHEBI:456216"/>
        <dbReference type="EC" id="2.7.11.1"/>
    </reaction>
</comment>
<evidence type="ECO:0000256" key="6">
    <source>
        <dbReference type="ARBA" id="ARBA00022777"/>
    </source>
</evidence>
<evidence type="ECO:0000256" key="1">
    <source>
        <dbReference type="ARBA" id="ARBA00004623"/>
    </source>
</evidence>
<evidence type="ECO:0000256" key="5">
    <source>
        <dbReference type="ARBA" id="ARBA00022741"/>
    </source>
</evidence>
<evidence type="ECO:0000256" key="8">
    <source>
        <dbReference type="ARBA" id="ARBA00030237"/>
    </source>
</evidence>
<protein>
    <recommendedName>
        <fullName evidence="2">non-specific serine/threonine protein kinase</fullName>
        <ecNumber evidence="2">2.7.11.1</ecNumber>
    </recommendedName>
    <alternativeName>
        <fullName evidence="8">Autophagy-related protein 1</fullName>
    </alternativeName>
</protein>
<dbReference type="EC" id="2.7.11.1" evidence="2"/>
<accession>A0ABQ9P178</accession>
<dbReference type="PROSITE" id="PS50011">
    <property type="entry name" value="PROTEIN_KINASE_DOM"/>
    <property type="match status" value="1"/>
</dbReference>
<keyword evidence="5" id="KW-0547">Nucleotide-binding</keyword>
<keyword evidence="4" id="KW-0808">Transferase</keyword>
<dbReference type="PANTHER" id="PTHR24348">
    <property type="entry name" value="SERINE/THREONINE-PROTEIN KINASE UNC-51-RELATED"/>
    <property type="match status" value="1"/>
</dbReference>
<evidence type="ECO:0000256" key="7">
    <source>
        <dbReference type="ARBA" id="ARBA00022840"/>
    </source>
</evidence>
<evidence type="ECO:0000256" key="9">
    <source>
        <dbReference type="ARBA" id="ARBA00047899"/>
    </source>
</evidence>
<keyword evidence="14" id="KW-1185">Reference proteome</keyword>
<dbReference type="PANTHER" id="PTHR24348:SF22">
    <property type="entry name" value="NON-SPECIFIC SERINE_THREONINE PROTEIN KINASE"/>
    <property type="match status" value="1"/>
</dbReference>
<evidence type="ECO:0000256" key="11">
    <source>
        <dbReference type="SAM" id="MobiDB-lite"/>
    </source>
</evidence>
<dbReference type="InterPro" id="IPR011009">
    <property type="entry name" value="Kinase-like_dom_sf"/>
</dbReference>
<evidence type="ECO:0000256" key="3">
    <source>
        <dbReference type="ARBA" id="ARBA00022527"/>
    </source>
</evidence>
<dbReference type="Pfam" id="PF00069">
    <property type="entry name" value="Pkinase"/>
    <property type="match status" value="1"/>
</dbReference>
<evidence type="ECO:0000256" key="10">
    <source>
        <dbReference type="ARBA" id="ARBA00048679"/>
    </source>
</evidence>
<keyword evidence="3" id="KW-0723">Serine/threonine-protein kinase</keyword>
<feature type="region of interest" description="Disordered" evidence="11">
    <location>
        <begin position="205"/>
        <end position="226"/>
    </location>
</feature>
<keyword evidence="6" id="KW-0418">Kinase</keyword>
<organism evidence="13 14">
    <name type="scientific">Coniosporium apollinis</name>
    <dbReference type="NCBI Taxonomy" id="61459"/>
    <lineage>
        <taxon>Eukaryota</taxon>
        <taxon>Fungi</taxon>
        <taxon>Dikarya</taxon>
        <taxon>Ascomycota</taxon>
        <taxon>Pezizomycotina</taxon>
        <taxon>Dothideomycetes</taxon>
        <taxon>Dothideomycetes incertae sedis</taxon>
        <taxon>Coniosporium</taxon>
    </lineage>
</organism>
<dbReference type="EMBL" id="JAPDRL010000007">
    <property type="protein sequence ID" value="KAJ9668330.1"/>
    <property type="molecule type" value="Genomic_DNA"/>
</dbReference>
<reference evidence="13" key="1">
    <citation type="submission" date="2022-10" db="EMBL/GenBank/DDBJ databases">
        <title>Culturing micro-colonial fungi from biological soil crusts in the Mojave desert and describing Neophaeococcomyces mojavensis, and introducing the new genera and species Taxawa tesnikishii.</title>
        <authorList>
            <person name="Kurbessoian T."/>
            <person name="Stajich J.E."/>
        </authorList>
    </citation>
    <scope>NUCLEOTIDE SEQUENCE</scope>
    <source>
        <strain evidence="13">TK_1</strain>
    </source>
</reference>
<proteinExistence type="predicted"/>
<gene>
    <name evidence="13" type="ORF">H2201_001378</name>
</gene>
<dbReference type="SMART" id="SM00220">
    <property type="entry name" value="S_TKc"/>
    <property type="match status" value="1"/>
</dbReference>
<dbReference type="Proteomes" id="UP001172684">
    <property type="component" value="Unassembled WGS sequence"/>
</dbReference>
<dbReference type="InterPro" id="IPR045269">
    <property type="entry name" value="Atg1-like"/>
</dbReference>